<reference evidence="1 3" key="1">
    <citation type="submission" date="2015-11" db="EMBL/GenBank/DDBJ databases">
        <title>Genomic analysis of 38 Legionella species identifies large and diverse effector repertoires.</title>
        <authorList>
            <person name="Burstein D."/>
            <person name="Amaro F."/>
            <person name="Zusman T."/>
            <person name="Lifshitz Z."/>
            <person name="Cohen O."/>
            <person name="Gilbert J.A."/>
            <person name="Pupko T."/>
            <person name="Shuman H.A."/>
            <person name="Segal G."/>
        </authorList>
    </citation>
    <scope>NUCLEOTIDE SEQUENCE [LARGE SCALE GENOMIC DNA]</scope>
    <source>
        <strain evidence="1 3">WO-44C</strain>
    </source>
</reference>
<dbReference type="PATRIC" id="fig|453.4.peg.772"/>
<dbReference type="EMBL" id="UASS01000002">
    <property type="protein sequence ID" value="SPX59760.1"/>
    <property type="molecule type" value="Genomic_DNA"/>
</dbReference>
<protein>
    <submittedName>
        <fullName evidence="1">Uncharacterized protein</fullName>
    </submittedName>
</protein>
<evidence type="ECO:0000313" key="3">
    <source>
        <dbReference type="Proteomes" id="UP000054698"/>
    </source>
</evidence>
<accession>A0A0W0U4J0</accession>
<evidence type="ECO:0000313" key="1">
    <source>
        <dbReference type="EMBL" id="KTD02682.1"/>
    </source>
</evidence>
<proteinExistence type="predicted"/>
<dbReference type="Proteomes" id="UP000251942">
    <property type="component" value="Unassembled WGS sequence"/>
</dbReference>
<organism evidence="1 3">
    <name type="scientific">Legionella feeleii</name>
    <dbReference type="NCBI Taxonomy" id="453"/>
    <lineage>
        <taxon>Bacteria</taxon>
        <taxon>Pseudomonadati</taxon>
        <taxon>Pseudomonadota</taxon>
        <taxon>Gammaproteobacteria</taxon>
        <taxon>Legionellales</taxon>
        <taxon>Legionellaceae</taxon>
        <taxon>Legionella</taxon>
    </lineage>
</organism>
<name>A0A0W0U4J0_9GAMM</name>
<sequence>MEGDIVLIFGALAEPLPGLIELLVKEVLVVVQVAIHWEVAGPRCLIACFSVNIMPSTAHTMCPTITQATAVFALRQVMPIGYTVILSELVPK</sequence>
<reference evidence="2 4" key="2">
    <citation type="submission" date="2018-06" db="EMBL/GenBank/DDBJ databases">
        <authorList>
            <consortium name="Pathogen Informatics"/>
            <person name="Doyle S."/>
        </authorList>
    </citation>
    <scope>NUCLEOTIDE SEQUENCE [LARGE SCALE GENOMIC DNA]</scope>
    <source>
        <strain evidence="2 4">NCTC12022</strain>
    </source>
</reference>
<evidence type="ECO:0000313" key="4">
    <source>
        <dbReference type="Proteomes" id="UP000251942"/>
    </source>
</evidence>
<dbReference type="AlphaFoldDB" id="A0A0W0U4J0"/>
<evidence type="ECO:0000313" key="2">
    <source>
        <dbReference type="EMBL" id="SPX59760.1"/>
    </source>
</evidence>
<dbReference type="EMBL" id="LNYB01000022">
    <property type="protein sequence ID" value="KTD02682.1"/>
    <property type="molecule type" value="Genomic_DNA"/>
</dbReference>
<gene>
    <name evidence="1" type="ORF">Lfee_0709</name>
    <name evidence="2" type="ORF">NCTC12022_00471</name>
</gene>
<keyword evidence="3" id="KW-1185">Reference proteome</keyword>
<dbReference type="Proteomes" id="UP000054698">
    <property type="component" value="Unassembled WGS sequence"/>
</dbReference>